<keyword evidence="6" id="KW-0289">Folate biosynthesis</keyword>
<feature type="domain" description="Anthranilate synthase component I N-terminal" evidence="12">
    <location>
        <begin position="255"/>
        <end position="385"/>
    </location>
</feature>
<dbReference type="PRINTS" id="PR00097">
    <property type="entry name" value="ANTSNTHASEII"/>
</dbReference>
<keyword evidence="5" id="KW-0808">Transferase</keyword>
<evidence type="ECO:0000256" key="6">
    <source>
        <dbReference type="ARBA" id="ARBA00022909"/>
    </source>
</evidence>
<dbReference type="eggNOG" id="KOG1224">
    <property type="taxonomic scope" value="Eukaryota"/>
</dbReference>
<feature type="domain" description="Chorismate-utilising enzyme C-terminal" evidence="11">
    <location>
        <begin position="437"/>
        <end position="697"/>
    </location>
</feature>
<dbReference type="InterPro" id="IPR017926">
    <property type="entry name" value="GATASE"/>
</dbReference>
<proteinExistence type="inferred from homology"/>
<comment type="similarity">
    <text evidence="3">In the C-terminal section; belongs to the anthranilate synthase component I family.</text>
</comment>
<evidence type="ECO:0000256" key="3">
    <source>
        <dbReference type="ARBA" id="ARBA00005970"/>
    </source>
</evidence>
<dbReference type="InterPro" id="IPR006805">
    <property type="entry name" value="Anth_synth_I_N"/>
</dbReference>
<dbReference type="NCBIfam" id="TIGR01823">
    <property type="entry name" value="PabB-fungal"/>
    <property type="match status" value="1"/>
</dbReference>
<evidence type="ECO:0000313" key="13">
    <source>
        <dbReference type="EMBL" id="CCG84291.1"/>
    </source>
</evidence>
<dbReference type="Gene3D" id="3.60.120.10">
    <property type="entry name" value="Anthranilate synthase"/>
    <property type="match status" value="1"/>
</dbReference>
<evidence type="ECO:0000256" key="7">
    <source>
        <dbReference type="ARBA" id="ARBA00022962"/>
    </source>
</evidence>
<comment type="catalytic activity">
    <reaction evidence="1">
        <text>chorismate + L-glutamine = 4-amino-4-deoxychorismate + L-glutamate</text>
        <dbReference type="Rhea" id="RHEA:11672"/>
        <dbReference type="ChEBI" id="CHEBI:29748"/>
        <dbReference type="ChEBI" id="CHEBI:29985"/>
        <dbReference type="ChEBI" id="CHEBI:58359"/>
        <dbReference type="ChEBI" id="CHEBI:58406"/>
        <dbReference type="EC" id="2.6.1.85"/>
    </reaction>
</comment>
<dbReference type="GO" id="GO:0046654">
    <property type="term" value="P:tetrahydrofolate biosynthetic process"/>
    <property type="evidence" value="ECO:0007669"/>
    <property type="project" value="UniProtKB-UniPathway"/>
</dbReference>
<dbReference type="InterPro" id="IPR006221">
    <property type="entry name" value="TrpG/PapA_dom"/>
</dbReference>
<evidence type="ECO:0000256" key="4">
    <source>
        <dbReference type="ARBA" id="ARBA00013139"/>
    </source>
</evidence>
<dbReference type="CDD" id="cd01743">
    <property type="entry name" value="GATase1_Anthranilate_Synthase"/>
    <property type="match status" value="1"/>
</dbReference>
<dbReference type="InterPro" id="IPR005801">
    <property type="entry name" value="ADC_synthase"/>
</dbReference>
<keyword evidence="14" id="KW-1185">Reference proteome</keyword>
<evidence type="ECO:0000313" key="14">
    <source>
        <dbReference type="Proteomes" id="UP000013776"/>
    </source>
</evidence>
<dbReference type="Pfam" id="PF04715">
    <property type="entry name" value="Anth_synt_I_N"/>
    <property type="match status" value="1"/>
</dbReference>
<dbReference type="UniPathway" id="UPA00077">
    <property type="reaction ID" value="UER00149"/>
</dbReference>
<dbReference type="STRING" id="1097556.R4XET0"/>
<dbReference type="GO" id="GO:0000162">
    <property type="term" value="P:L-tryptophan biosynthetic process"/>
    <property type="evidence" value="ECO:0007669"/>
    <property type="project" value="TreeGrafter"/>
</dbReference>
<evidence type="ECO:0000259" key="10">
    <source>
        <dbReference type="Pfam" id="PF00117"/>
    </source>
</evidence>
<evidence type="ECO:0000259" key="12">
    <source>
        <dbReference type="Pfam" id="PF04715"/>
    </source>
</evidence>
<name>R4XET0_TAPDE</name>
<dbReference type="GO" id="GO:0005737">
    <property type="term" value="C:cytoplasm"/>
    <property type="evidence" value="ECO:0007669"/>
    <property type="project" value="TreeGrafter"/>
</dbReference>
<comment type="caution">
    <text evidence="13">The sequence shown here is derived from an EMBL/GenBank/DDBJ whole genome shotgun (WGS) entry which is preliminary data.</text>
</comment>
<dbReference type="PRINTS" id="PR00099">
    <property type="entry name" value="CPSGATASE"/>
</dbReference>
<evidence type="ECO:0000256" key="1">
    <source>
        <dbReference type="ARBA" id="ARBA00001000"/>
    </source>
</evidence>
<dbReference type="GO" id="GO:0046820">
    <property type="term" value="F:4-amino-4-deoxychorismate synthase activity"/>
    <property type="evidence" value="ECO:0007669"/>
    <property type="project" value="UniProtKB-EC"/>
</dbReference>
<dbReference type="Pfam" id="PF00117">
    <property type="entry name" value="GATase"/>
    <property type="match status" value="1"/>
</dbReference>
<dbReference type="InterPro" id="IPR019999">
    <property type="entry name" value="Anth_synth_I-like"/>
</dbReference>
<evidence type="ECO:0000256" key="5">
    <source>
        <dbReference type="ARBA" id="ARBA00022679"/>
    </source>
</evidence>
<evidence type="ECO:0000256" key="9">
    <source>
        <dbReference type="ARBA" id="ARBA00031904"/>
    </source>
</evidence>
<reference evidence="13 14" key="1">
    <citation type="journal article" date="2013" name="MBio">
        <title>Genome sequencing of the plant pathogen Taphrina deformans, the causal agent of peach leaf curl.</title>
        <authorList>
            <person name="Cisse O.H."/>
            <person name="Almeida J.M.G.C.F."/>
            <person name="Fonseca A."/>
            <person name="Kumar A.A."/>
            <person name="Salojaervi J."/>
            <person name="Overmyer K."/>
            <person name="Hauser P.M."/>
            <person name="Pagni M."/>
        </authorList>
    </citation>
    <scope>NUCLEOTIDE SEQUENCE [LARGE SCALE GENOMIC DNA]</scope>
    <source>
        <strain evidence="14">PYCC 5710 / ATCC 11124 / CBS 356.35 / IMI 108563 / JCM 9778 / NBRC 8474</strain>
    </source>
</reference>
<dbReference type="GO" id="GO:0008153">
    <property type="term" value="P:4-aminobenzoate biosynthetic process"/>
    <property type="evidence" value="ECO:0007669"/>
    <property type="project" value="TreeGrafter"/>
</dbReference>
<protein>
    <recommendedName>
        <fullName evidence="4">aminodeoxychorismate synthase</fullName>
        <ecNumber evidence="4">2.6.1.85</ecNumber>
    </recommendedName>
    <alternativeName>
        <fullName evidence="8">Para-aminobenzoate synthase</fullName>
    </alternativeName>
    <alternativeName>
        <fullName evidence="9">p-aminobenzoic acid synthase</fullName>
    </alternativeName>
</protein>
<dbReference type="PROSITE" id="PS51273">
    <property type="entry name" value="GATASE_TYPE_1"/>
    <property type="match status" value="1"/>
</dbReference>
<dbReference type="PANTHER" id="PTHR11236:SF18">
    <property type="entry name" value="AMINODEOXYCHORISMATE SYNTHASE"/>
    <property type="match status" value="1"/>
</dbReference>
<dbReference type="Gene3D" id="3.40.50.880">
    <property type="match status" value="1"/>
</dbReference>
<dbReference type="NCBIfam" id="TIGR00566">
    <property type="entry name" value="trpG_papA"/>
    <property type="match status" value="1"/>
</dbReference>
<dbReference type="VEuPathDB" id="FungiDB:TAPDE_004731"/>
<keyword evidence="7" id="KW-0315">Glutamine amidotransferase</keyword>
<dbReference type="InterPro" id="IPR010117">
    <property type="entry name" value="PabB_fungal"/>
</dbReference>
<evidence type="ECO:0000256" key="8">
    <source>
        <dbReference type="ARBA" id="ARBA00031329"/>
    </source>
</evidence>
<dbReference type="AlphaFoldDB" id="R4XET0"/>
<dbReference type="GO" id="GO:0046656">
    <property type="term" value="P:folic acid biosynthetic process"/>
    <property type="evidence" value="ECO:0007669"/>
    <property type="project" value="UniProtKB-KW"/>
</dbReference>
<organism evidence="13 14">
    <name type="scientific">Taphrina deformans (strain PYCC 5710 / ATCC 11124 / CBS 356.35 / IMI 108563 / JCM 9778 / NBRC 8474)</name>
    <name type="common">Peach leaf curl fungus</name>
    <name type="synonym">Lalaria deformans</name>
    <dbReference type="NCBI Taxonomy" id="1097556"/>
    <lineage>
        <taxon>Eukaryota</taxon>
        <taxon>Fungi</taxon>
        <taxon>Dikarya</taxon>
        <taxon>Ascomycota</taxon>
        <taxon>Taphrinomycotina</taxon>
        <taxon>Taphrinomycetes</taxon>
        <taxon>Taphrinales</taxon>
        <taxon>Taphrinaceae</taxon>
        <taxon>Taphrina</taxon>
    </lineage>
</organism>
<dbReference type="PANTHER" id="PTHR11236">
    <property type="entry name" value="AMINOBENZOATE/ANTHRANILATE SYNTHASE"/>
    <property type="match status" value="1"/>
</dbReference>
<evidence type="ECO:0000259" key="11">
    <source>
        <dbReference type="Pfam" id="PF00425"/>
    </source>
</evidence>
<gene>
    <name evidence="13" type="ORF">TAPDE_004731</name>
</gene>
<sequence length="712" mass="79501">MLKILLVDSYDSYTFNLHQLILDVDPAAEIIIVRNDQFAAHDLAGILQAFDFVVVGPGPGDPRNPTDVGFIPELFFHDIPILGVCLGFQLICLNGGAQIERMNIVKHGQVSNLLTVQCSIYPENRKVRVTRYHSLYAVVAGASDLHEVGWVEDEKDNGHIAMSVLHKTRPFVGVQYHPESACSEFGIDLIQNFIQFASTWNQKNRPELRADLSADLKNLSVKPRPLSLKLGTLHRSVEWLTLDALPSVAGVAELLHVRDGNDFILLDAAAEPSRYSIIACLHGMEKRLSYKVGQSFWTFGNQRIDQGEYQSVWHFMADVMEKNKIDTGPQEIPFWGGLAGYLSYESGFEPLGVAPLESAVSEDDINMVFVERSIVLDHKQNKCYVQSIKAVIDQVNVSDITWVESMVGSLSTLNGKQSKPSRDRYDTSLVAVDLPEKEVYLENVKRAQQYLAEGQSYELCLTAPTKVTCENRSPWELYQILRSRNPSPFAGYIRLHGMHLLSSSPERFLSWDRNGCCQLRPIKGTVRKQNRVTRSIATEILRDPKEVAENLMIVDLIRHDLHQIATNVQVPQLMQVEEYHTVFQLVSVITGNVTAPYTGLDILSRSLPPGSMTGAPKKRSVELLQKLEGRRRGVYSGVCGYLSVCGGGDWSVIIRSAFKYDSENVDGTKRDVWWIGAGGAITALSQPESEWHEMLTKLESTLPCFGASVPLG</sequence>
<dbReference type="PRINTS" id="PR00096">
    <property type="entry name" value="GATASE"/>
</dbReference>
<comment type="pathway">
    <text evidence="2">Cofactor biosynthesis; tetrahydrofolate biosynthesis; 4-aminobenzoate from chorismate: step 1/2.</text>
</comment>
<evidence type="ECO:0000256" key="2">
    <source>
        <dbReference type="ARBA" id="ARBA00005009"/>
    </source>
</evidence>
<dbReference type="Proteomes" id="UP000013776">
    <property type="component" value="Unassembled WGS sequence"/>
</dbReference>
<dbReference type="Pfam" id="PF00425">
    <property type="entry name" value="Chorismate_bind"/>
    <property type="match status" value="1"/>
</dbReference>
<feature type="domain" description="Glutamine amidotransferase" evidence="10">
    <location>
        <begin position="5"/>
        <end position="194"/>
    </location>
</feature>
<dbReference type="OrthoDB" id="64220at2759"/>
<accession>R4XET0</accession>
<dbReference type="InterPro" id="IPR029062">
    <property type="entry name" value="Class_I_gatase-like"/>
</dbReference>
<dbReference type="SUPFAM" id="SSF52317">
    <property type="entry name" value="Class I glutamine amidotransferase-like"/>
    <property type="match status" value="1"/>
</dbReference>
<dbReference type="EC" id="2.6.1.85" evidence="4"/>
<dbReference type="SUPFAM" id="SSF56322">
    <property type="entry name" value="ADC synthase"/>
    <property type="match status" value="1"/>
</dbReference>
<dbReference type="InterPro" id="IPR015890">
    <property type="entry name" value="Chorismate_C"/>
</dbReference>
<dbReference type="EMBL" id="CAHR02000218">
    <property type="protein sequence ID" value="CCG84291.1"/>
    <property type="molecule type" value="Genomic_DNA"/>
</dbReference>